<sequence>MQKTSLWGCLAGVTLLTGLTGLAIVTTPAKAATVRDFSQVKRNWDENNVITKLQLYKTSHGHYVTGNQSQHYFNMKITNRTNEAFRFHFTKVVADTSGGEFDGFAYKLTQRHAAVVVQPHHTVTVKKAFATSQTNLAKWLMPKSENYLSYGKKTSRYIFLITPKNFYRLYQAGYHTFD</sequence>
<dbReference type="RefSeq" id="WP_137628382.1">
    <property type="nucleotide sequence ID" value="NZ_BJDJ01000008.1"/>
</dbReference>
<organism evidence="2 3">
    <name type="scientific">Lactiplantibacillus daowaiensis</name>
    <dbReference type="NCBI Taxonomy" id="2559918"/>
    <lineage>
        <taxon>Bacteria</taxon>
        <taxon>Bacillati</taxon>
        <taxon>Bacillota</taxon>
        <taxon>Bacilli</taxon>
        <taxon>Lactobacillales</taxon>
        <taxon>Lactobacillaceae</taxon>
        <taxon>Lactiplantibacillus</taxon>
    </lineage>
</organism>
<gene>
    <name evidence="2" type="ORF">ACFP5Y_06025</name>
</gene>
<name>A0ABW1S022_9LACO</name>
<proteinExistence type="predicted"/>
<feature type="chain" id="PRO_5046125117" description="Extracellular protein" evidence="1">
    <location>
        <begin position="32"/>
        <end position="178"/>
    </location>
</feature>
<evidence type="ECO:0000313" key="2">
    <source>
        <dbReference type="EMBL" id="MFC6180770.1"/>
    </source>
</evidence>
<dbReference type="Proteomes" id="UP001596282">
    <property type="component" value="Unassembled WGS sequence"/>
</dbReference>
<accession>A0ABW1S022</accession>
<evidence type="ECO:0008006" key="4">
    <source>
        <dbReference type="Google" id="ProtNLM"/>
    </source>
</evidence>
<dbReference type="EMBL" id="JBHSSC010000016">
    <property type="protein sequence ID" value="MFC6180770.1"/>
    <property type="molecule type" value="Genomic_DNA"/>
</dbReference>
<evidence type="ECO:0000313" key="3">
    <source>
        <dbReference type="Proteomes" id="UP001596282"/>
    </source>
</evidence>
<keyword evidence="3" id="KW-1185">Reference proteome</keyword>
<protein>
    <recommendedName>
        <fullName evidence="4">Extracellular protein</fullName>
    </recommendedName>
</protein>
<reference evidence="3" key="1">
    <citation type="journal article" date="2019" name="Int. J. Syst. Evol. Microbiol.">
        <title>The Global Catalogue of Microorganisms (GCM) 10K type strain sequencing project: providing services to taxonomists for standard genome sequencing and annotation.</title>
        <authorList>
            <consortium name="The Broad Institute Genomics Platform"/>
            <consortium name="The Broad Institute Genome Sequencing Center for Infectious Disease"/>
            <person name="Wu L."/>
            <person name="Ma J."/>
        </authorList>
    </citation>
    <scope>NUCLEOTIDE SEQUENCE [LARGE SCALE GENOMIC DNA]</scope>
    <source>
        <strain evidence="3">CCM 8933</strain>
    </source>
</reference>
<feature type="signal peptide" evidence="1">
    <location>
        <begin position="1"/>
        <end position="31"/>
    </location>
</feature>
<comment type="caution">
    <text evidence="2">The sequence shown here is derived from an EMBL/GenBank/DDBJ whole genome shotgun (WGS) entry which is preliminary data.</text>
</comment>
<evidence type="ECO:0000256" key="1">
    <source>
        <dbReference type="SAM" id="SignalP"/>
    </source>
</evidence>
<keyword evidence="1" id="KW-0732">Signal</keyword>